<dbReference type="KEGG" id="tmk:QGN29_11110"/>
<accession>A0AA52EGH2</accession>
<dbReference type="Proteomes" id="UP001268683">
    <property type="component" value="Chromosome"/>
</dbReference>
<evidence type="ECO:0000259" key="1">
    <source>
        <dbReference type="PROSITE" id="PS50801"/>
    </source>
</evidence>
<name>A0AA52EGH2_9PROT</name>
<dbReference type="InterPro" id="IPR002645">
    <property type="entry name" value="STAS_dom"/>
</dbReference>
<proteinExistence type="predicted"/>
<dbReference type="InterPro" id="IPR052746">
    <property type="entry name" value="MlaB_ABC_Transporter"/>
</dbReference>
<evidence type="ECO:0000313" key="3">
    <source>
        <dbReference type="Proteomes" id="UP001268683"/>
    </source>
</evidence>
<dbReference type="InterPro" id="IPR058548">
    <property type="entry name" value="MlaB-like_STAS"/>
</dbReference>
<gene>
    <name evidence="2" type="ORF">QGN29_11110</name>
</gene>
<dbReference type="AlphaFoldDB" id="A0AA52EGH2"/>
<reference evidence="2" key="1">
    <citation type="submission" date="2023-04" db="EMBL/GenBank/DDBJ databases">
        <title>Complete genome sequence of Temperatibacter marinus.</title>
        <authorList>
            <person name="Rong J.-C."/>
            <person name="Yi M.-L."/>
            <person name="Zhao Q."/>
        </authorList>
    </citation>
    <scope>NUCLEOTIDE SEQUENCE</scope>
    <source>
        <strain evidence="2">NBRC 110045</strain>
    </source>
</reference>
<evidence type="ECO:0000313" key="2">
    <source>
        <dbReference type="EMBL" id="WND02097.1"/>
    </source>
</evidence>
<dbReference type="PANTHER" id="PTHR35849:SF2">
    <property type="entry name" value="BLR2341 PROTEIN"/>
    <property type="match status" value="1"/>
</dbReference>
<dbReference type="Gene3D" id="3.30.750.24">
    <property type="entry name" value="STAS domain"/>
    <property type="match status" value="1"/>
</dbReference>
<protein>
    <submittedName>
        <fullName evidence="2">STAS domain-containing protein</fullName>
    </submittedName>
</protein>
<organism evidence="2 3">
    <name type="scientific">Temperatibacter marinus</name>
    <dbReference type="NCBI Taxonomy" id="1456591"/>
    <lineage>
        <taxon>Bacteria</taxon>
        <taxon>Pseudomonadati</taxon>
        <taxon>Pseudomonadota</taxon>
        <taxon>Alphaproteobacteria</taxon>
        <taxon>Kordiimonadales</taxon>
        <taxon>Temperatibacteraceae</taxon>
        <taxon>Temperatibacter</taxon>
    </lineage>
</organism>
<dbReference type="InterPro" id="IPR036513">
    <property type="entry name" value="STAS_dom_sf"/>
</dbReference>
<dbReference type="PROSITE" id="PS50801">
    <property type="entry name" value="STAS"/>
    <property type="match status" value="1"/>
</dbReference>
<dbReference type="EMBL" id="CP123872">
    <property type="protein sequence ID" value="WND02097.1"/>
    <property type="molecule type" value="Genomic_DNA"/>
</dbReference>
<sequence>MSQSESVYTLPAVLDLLCVESLHETCSRLLDNDCDVTLDTSDVVRITTSAIQVLYALSLSLQKRGNQLHIINLNDTVKEAFKMIGLENNLSEWS</sequence>
<feature type="domain" description="STAS" evidence="1">
    <location>
        <begin position="1"/>
        <end position="94"/>
    </location>
</feature>
<dbReference type="RefSeq" id="WP_310797932.1">
    <property type="nucleotide sequence ID" value="NZ_CP123872.1"/>
</dbReference>
<dbReference type="SUPFAM" id="SSF52091">
    <property type="entry name" value="SpoIIaa-like"/>
    <property type="match status" value="1"/>
</dbReference>
<dbReference type="PANTHER" id="PTHR35849">
    <property type="entry name" value="BLR2341 PROTEIN"/>
    <property type="match status" value="1"/>
</dbReference>
<keyword evidence="3" id="KW-1185">Reference proteome</keyword>
<dbReference type="Pfam" id="PF13466">
    <property type="entry name" value="STAS_2"/>
    <property type="match status" value="1"/>
</dbReference>